<dbReference type="InterPro" id="IPR036388">
    <property type="entry name" value="WH-like_DNA-bd_sf"/>
</dbReference>
<dbReference type="Gene3D" id="3.40.630.30">
    <property type="match status" value="1"/>
</dbReference>
<dbReference type="Pfam" id="PF00583">
    <property type="entry name" value="Acetyltransf_1"/>
    <property type="match status" value="1"/>
</dbReference>
<evidence type="ECO:0000313" key="3">
    <source>
        <dbReference type="EMBL" id="CBJ13982.1"/>
    </source>
</evidence>
<dbReference type="SUPFAM" id="SSF55729">
    <property type="entry name" value="Acyl-CoA N-acyltransferases (Nat)"/>
    <property type="match status" value="1"/>
</dbReference>
<gene>
    <name evidence="3" type="ordered locus">LLO_p0063</name>
</gene>
<dbReference type="Gene3D" id="1.10.10.10">
    <property type="entry name" value="Winged helix-like DNA-binding domain superfamily/Winged helix DNA-binding domain"/>
    <property type="match status" value="1"/>
</dbReference>
<sequence>MHCDNVEELRFYSRELVREFGFLREGDNKDELNLAQIHLMLECERYGAIEQHLLANNLRVHKSYVSRLVKSLINLGYVAFYGAEQSKRNKTLALTPSGMMIVKKINEKAREQVLSALHYLTPEEQSKISEGLKLYSLALKKSRKLQGIIIRPIEKKDNERLCILIKSVLSEFGANKPGFAYTDVETNTMYEFYQEKGTSYFVAEKSNQLLGGVGFSPLQGVGNEVCELRKMYLDKGARGLGLGSELLRVAMNEAKSLYKVMYLESLSRMTQAISLYRKVGFEFLSQPMGNTGHYSCDTWMVKNLS</sequence>
<dbReference type="PANTHER" id="PTHR43305">
    <property type="entry name" value="FAMILY N-ACETYLTRANSFERASE, PUTATIVE (AFU_ORTHOLOGUE AFUA_2G01380)-RELATED"/>
    <property type="match status" value="1"/>
</dbReference>
<dbReference type="eggNOG" id="COG0456">
    <property type="taxonomic scope" value="Bacteria"/>
</dbReference>
<dbReference type="OrthoDB" id="5651324at2"/>
<evidence type="ECO:0000259" key="2">
    <source>
        <dbReference type="PROSITE" id="PS51186"/>
    </source>
</evidence>
<dbReference type="eggNOG" id="COG1846">
    <property type="taxonomic scope" value="Bacteria"/>
</dbReference>
<dbReference type="PANTHER" id="PTHR43305:SF1">
    <property type="entry name" value="FAMILY N-ACETYLTRANSFERASE, PUTATIVE (AFU_ORTHOLOGUE AFUA_2G01380)-RELATED"/>
    <property type="match status" value="1"/>
</dbReference>
<dbReference type="InterPro" id="IPR036390">
    <property type="entry name" value="WH_DNA-bd_sf"/>
</dbReference>
<dbReference type="InterPro" id="IPR000182">
    <property type="entry name" value="GNAT_dom"/>
</dbReference>
<dbReference type="RefSeq" id="WP_003637181.1">
    <property type="nucleotide sequence ID" value="NC_014544.1"/>
</dbReference>
<dbReference type="PROSITE" id="PS51186">
    <property type="entry name" value="GNAT"/>
    <property type="match status" value="1"/>
</dbReference>
<dbReference type="InterPro" id="IPR000835">
    <property type="entry name" value="HTH_MarR-typ"/>
</dbReference>
<dbReference type="CDD" id="cd04301">
    <property type="entry name" value="NAT_SF"/>
    <property type="match status" value="1"/>
</dbReference>
<dbReference type="SMART" id="SM00347">
    <property type="entry name" value="HTH_MARR"/>
    <property type="match status" value="1"/>
</dbReference>
<dbReference type="GeneID" id="40927692"/>
<dbReference type="EMBL" id="FN650141">
    <property type="protein sequence ID" value="CBJ13982.1"/>
    <property type="molecule type" value="Genomic_DNA"/>
</dbReference>
<dbReference type="HOGENOM" id="CLU_065219_0_1_6"/>
<dbReference type="GO" id="GO:0016747">
    <property type="term" value="F:acyltransferase activity, transferring groups other than amino-acyl groups"/>
    <property type="evidence" value="ECO:0007669"/>
    <property type="project" value="InterPro"/>
</dbReference>
<protein>
    <submittedName>
        <fullName evidence="3">Putative transcriptional regulator, MarR family</fullName>
    </submittedName>
</protein>
<feature type="domain" description="N-acetyltransferase" evidence="2">
    <location>
        <begin position="148"/>
        <end position="305"/>
    </location>
</feature>
<dbReference type="Proteomes" id="UP000001060">
    <property type="component" value="Plasmid pLLO"/>
</dbReference>
<feature type="domain" description="HTH marR-type" evidence="1">
    <location>
        <begin position="1"/>
        <end position="137"/>
    </location>
</feature>
<dbReference type="InterPro" id="IPR016181">
    <property type="entry name" value="Acyl_CoA_acyltransferase"/>
</dbReference>
<evidence type="ECO:0000259" key="1">
    <source>
        <dbReference type="PROSITE" id="PS50995"/>
    </source>
</evidence>
<dbReference type="InterPro" id="IPR052777">
    <property type="entry name" value="Acetyltransferase_Enz"/>
</dbReference>
<dbReference type="KEGG" id="llo:LLO_p0063"/>
<reference evidence="3 4" key="1">
    <citation type="journal article" date="2010" name="PLoS Genet.">
        <title>Analysis of the Legionella longbeachae genome and transcriptome uncovers unique strategies to cause Legionnaires' disease.</title>
        <authorList>
            <person name="Cazalet C."/>
            <person name="Gomez-Valero L."/>
            <person name="Rusniok C."/>
            <person name="Lomma M."/>
            <person name="Dervins-Ravault D."/>
            <person name="Newton H."/>
            <person name="Sansom F."/>
            <person name="Jarraud S."/>
            <person name="Zidane N."/>
            <person name="Ma L."/>
            <person name="Bouchier C."/>
            <person name="Etienne J."/>
            <person name="Hartland E."/>
            <person name="Buchrieser C."/>
        </authorList>
    </citation>
    <scope>NUCLEOTIDE SEQUENCE [LARGE SCALE GENOMIC DNA]</scope>
    <source>
        <strain evidence="3 4">NSW150</strain>
        <plasmid evidence="3">pLLO</plasmid>
    </source>
</reference>
<proteinExistence type="predicted"/>
<dbReference type="AlphaFoldDB" id="D3HTW9"/>
<dbReference type="SUPFAM" id="SSF46785">
    <property type="entry name" value="Winged helix' DNA-binding domain"/>
    <property type="match status" value="1"/>
</dbReference>
<keyword evidence="4" id="KW-1185">Reference proteome</keyword>
<geneLocation type="plasmid" evidence="3 4">
    <name>pLLO</name>
</geneLocation>
<dbReference type="PROSITE" id="PS50995">
    <property type="entry name" value="HTH_MARR_2"/>
    <property type="match status" value="1"/>
</dbReference>
<dbReference type="GO" id="GO:0003700">
    <property type="term" value="F:DNA-binding transcription factor activity"/>
    <property type="evidence" value="ECO:0007669"/>
    <property type="project" value="InterPro"/>
</dbReference>
<organism evidence="3 4">
    <name type="scientific">Legionella longbeachae serogroup 1 (strain NSW150)</name>
    <dbReference type="NCBI Taxonomy" id="661367"/>
    <lineage>
        <taxon>Bacteria</taxon>
        <taxon>Pseudomonadati</taxon>
        <taxon>Pseudomonadota</taxon>
        <taxon>Gammaproteobacteria</taxon>
        <taxon>Legionellales</taxon>
        <taxon>Legionellaceae</taxon>
        <taxon>Legionella</taxon>
    </lineage>
</organism>
<accession>D3HTW9</accession>
<dbReference type="Pfam" id="PF01047">
    <property type="entry name" value="MarR"/>
    <property type="match status" value="1"/>
</dbReference>
<name>D3HTW9_LEGLN</name>
<evidence type="ECO:0000313" key="4">
    <source>
        <dbReference type="Proteomes" id="UP000001060"/>
    </source>
</evidence>
<keyword evidence="3" id="KW-0614">Plasmid</keyword>